<dbReference type="SUPFAM" id="SSF103473">
    <property type="entry name" value="MFS general substrate transporter"/>
    <property type="match status" value="1"/>
</dbReference>
<feature type="transmembrane region" description="Helical" evidence="1">
    <location>
        <begin position="12"/>
        <end position="34"/>
    </location>
</feature>
<dbReference type="RefSeq" id="WP_184641784.1">
    <property type="nucleotide sequence ID" value="NZ_JACIFZ010000009.1"/>
</dbReference>
<evidence type="ECO:0000256" key="1">
    <source>
        <dbReference type="SAM" id="Phobius"/>
    </source>
</evidence>
<evidence type="ECO:0000313" key="2">
    <source>
        <dbReference type="EMBL" id="MBB4224931.1"/>
    </source>
</evidence>
<dbReference type="AlphaFoldDB" id="A0A840G6Q6"/>
<keyword evidence="1" id="KW-0812">Transmembrane</keyword>
<evidence type="ECO:0008006" key="4">
    <source>
        <dbReference type="Google" id="ProtNLM"/>
    </source>
</evidence>
<keyword evidence="1" id="KW-0472">Membrane</keyword>
<protein>
    <recommendedName>
        <fullName evidence="4">MFS transporter</fullName>
    </recommendedName>
</protein>
<name>A0A840G6Q6_9BURK</name>
<accession>A0A840G6Q6</accession>
<dbReference type="InterPro" id="IPR036259">
    <property type="entry name" value="MFS_trans_sf"/>
</dbReference>
<proteinExistence type="predicted"/>
<keyword evidence="1" id="KW-1133">Transmembrane helix</keyword>
<gene>
    <name evidence="2" type="ORF">GGD71_005740</name>
</gene>
<comment type="caution">
    <text evidence="2">The sequence shown here is derived from an EMBL/GenBank/DDBJ whole genome shotgun (WGS) entry which is preliminary data.</text>
</comment>
<organism evidence="2 3">
    <name type="scientific">Variovorax guangxiensis</name>
    <dbReference type="NCBI Taxonomy" id="1775474"/>
    <lineage>
        <taxon>Bacteria</taxon>
        <taxon>Pseudomonadati</taxon>
        <taxon>Pseudomonadota</taxon>
        <taxon>Betaproteobacteria</taxon>
        <taxon>Burkholderiales</taxon>
        <taxon>Comamonadaceae</taxon>
        <taxon>Variovorax</taxon>
    </lineage>
</organism>
<evidence type="ECO:0000313" key="3">
    <source>
        <dbReference type="Proteomes" id="UP000524450"/>
    </source>
</evidence>
<dbReference type="Proteomes" id="UP000524450">
    <property type="component" value="Unassembled WGS sequence"/>
</dbReference>
<feature type="transmembrane region" description="Helical" evidence="1">
    <location>
        <begin position="40"/>
        <end position="64"/>
    </location>
</feature>
<dbReference type="EMBL" id="JACIFZ010000009">
    <property type="protein sequence ID" value="MBB4224931.1"/>
    <property type="molecule type" value="Genomic_DNA"/>
</dbReference>
<reference evidence="2 3" key="1">
    <citation type="submission" date="2020-08" db="EMBL/GenBank/DDBJ databases">
        <title>Genomic Encyclopedia of Type Strains, Phase IV (KMG-V): Genome sequencing to study the core and pangenomes of soil and plant-associated prokaryotes.</title>
        <authorList>
            <person name="Whitman W."/>
        </authorList>
    </citation>
    <scope>NUCLEOTIDE SEQUENCE [LARGE SCALE GENOMIC DNA]</scope>
    <source>
        <strain evidence="2 3">34/80</strain>
    </source>
</reference>
<sequence length="69" mass="7181">MAVPSERQGAVAGLIATMQGVALVVTPAVSAALYGIDRSLPLACLAALLCVLAVFFALPSFLVARRDWH</sequence>